<dbReference type="Pfam" id="PF00550">
    <property type="entry name" value="PP-binding"/>
    <property type="match status" value="1"/>
</dbReference>
<dbReference type="OrthoDB" id="110547at2"/>
<dbReference type="FunFam" id="1.10.1200.10:FF:000016">
    <property type="entry name" value="Non-ribosomal peptide synthase"/>
    <property type="match status" value="1"/>
</dbReference>
<dbReference type="InterPro" id="IPR036736">
    <property type="entry name" value="ACP-like_sf"/>
</dbReference>
<dbReference type="Gene3D" id="3.40.50.980">
    <property type="match status" value="2"/>
</dbReference>
<reference evidence="6 7" key="1">
    <citation type="journal article" date="2018" name="Front. Microbiol.">
        <title>Hydrolytic Capabilities as a Key to Environmental Success: Chitinolytic and Cellulolytic Acidobacteria From Acidic Sub-arctic Soils and Boreal Peatlands.</title>
        <authorList>
            <person name="Belova S.E."/>
            <person name="Ravin N.V."/>
            <person name="Pankratov T.A."/>
            <person name="Rakitin A.L."/>
            <person name="Ivanova A.A."/>
            <person name="Beletsky A.V."/>
            <person name="Mardanov A.V."/>
            <person name="Sinninghe Damste J.S."/>
            <person name="Dedysh S.N."/>
        </authorList>
    </citation>
    <scope>NUCLEOTIDE SEQUENCE [LARGE SCALE GENOMIC DNA]</scope>
    <source>
        <strain evidence="6 7">SBC82</strain>
    </source>
</reference>
<dbReference type="PROSITE" id="PS50075">
    <property type="entry name" value="CARRIER"/>
    <property type="match status" value="1"/>
</dbReference>
<accession>A0A2Z5G8D2</accession>
<dbReference type="Gene3D" id="3.30.300.30">
    <property type="match status" value="1"/>
</dbReference>
<evidence type="ECO:0000259" key="5">
    <source>
        <dbReference type="PROSITE" id="PS50075"/>
    </source>
</evidence>
<dbReference type="Pfam" id="PF13193">
    <property type="entry name" value="AMP-binding_C"/>
    <property type="match status" value="1"/>
</dbReference>
<keyword evidence="3" id="KW-0597">Phosphoprotein</keyword>
<keyword evidence="7" id="KW-1185">Reference proteome</keyword>
<dbReference type="InterPro" id="IPR009081">
    <property type="entry name" value="PP-bd_ACP"/>
</dbReference>
<dbReference type="SUPFAM" id="SSF47336">
    <property type="entry name" value="ACP-like"/>
    <property type="match status" value="1"/>
</dbReference>
<feature type="region of interest" description="Disordered" evidence="4">
    <location>
        <begin position="32"/>
        <end position="51"/>
    </location>
</feature>
<dbReference type="GO" id="GO:0005829">
    <property type="term" value="C:cytosol"/>
    <property type="evidence" value="ECO:0007669"/>
    <property type="project" value="TreeGrafter"/>
</dbReference>
<dbReference type="EMBL" id="CP030840">
    <property type="protein sequence ID" value="AXC15239.1"/>
    <property type="molecule type" value="Genomic_DNA"/>
</dbReference>
<feature type="domain" description="Carrier" evidence="5">
    <location>
        <begin position="655"/>
        <end position="730"/>
    </location>
</feature>
<dbReference type="SMART" id="SM00823">
    <property type="entry name" value="PKS_PP"/>
    <property type="match status" value="1"/>
</dbReference>
<dbReference type="FunFam" id="3.40.50.12780:FF:000012">
    <property type="entry name" value="Non-ribosomal peptide synthetase"/>
    <property type="match status" value="1"/>
</dbReference>
<evidence type="ECO:0000313" key="7">
    <source>
        <dbReference type="Proteomes" id="UP000253606"/>
    </source>
</evidence>
<dbReference type="InterPro" id="IPR000873">
    <property type="entry name" value="AMP-dep_synth/lig_dom"/>
</dbReference>
<evidence type="ECO:0000313" key="6">
    <source>
        <dbReference type="EMBL" id="AXC15239.1"/>
    </source>
</evidence>
<evidence type="ECO:0000256" key="4">
    <source>
        <dbReference type="SAM" id="MobiDB-lite"/>
    </source>
</evidence>
<dbReference type="SUPFAM" id="SSF56801">
    <property type="entry name" value="Acetyl-CoA synthetase-like"/>
    <property type="match status" value="1"/>
</dbReference>
<evidence type="ECO:0000256" key="3">
    <source>
        <dbReference type="ARBA" id="ARBA00022553"/>
    </source>
</evidence>
<dbReference type="Gene3D" id="3.40.50.1820">
    <property type="entry name" value="alpha/beta hydrolase"/>
    <property type="match status" value="1"/>
</dbReference>
<dbReference type="RefSeq" id="WP_114209846.1">
    <property type="nucleotide sequence ID" value="NZ_CP030840.1"/>
</dbReference>
<sequence length="1033" mass="113385">MDKHGNAAALKYDRSRVSTELGPRLVERSTLHVPPVQACEESTPGDDPAVVDSLTRNDPEAKLVVDPEDGFDLATLSHVNEAVKNQEVAEQLRFLQQLNNTAADFPWDQCVHQLFEKQAALSAEATALVFEGAELTYAELNQRANRLAHYLTGLGVGPDSRVAICIERSFEMVIALFAVLKAGGAYVPLDPAYPVDRLRYMLEDSSPVALLTQSHLAGLFPSTSQTMQVLDLSTASAPWALHPETNPIIPLLQPQHLAYVIYTSGSTGAPKGVMIEHRSLVNRLVWMQQAYGLNSTDAVLQKTPFSFDVSVWEFFWPLLYGARLVMARPEGHKDPGYLVEAINQNKITTVHFVPSMLQVFLEHPDAASCTSLVRVMASGEALPPSAMRRFHQRLPQTELHNLYGPTEATVDVTAWACDWDPARTSIPIGKPIANTQIYILDEDGAPVTVGATGELYIGGIGVARGYLNRAALTTERFLSDPFSDDPRARMYRTGDLCRWLPDGNIEYLGRNDFQVKIRGFRIELGEIESRLAEHPEVREAVVVAREDVSGDKRLVAYVVLAPGANLRDRDLRDALGRKVPDYMVPSAFVLLAAMPVTVNGKLDRSALPSPTEANRLGVDLQTGAAQAVAEAGKQPADFMLAGEGADSSRLDNYVPPSDELEVELVQIWEEILGVKRIGIRDDFFKLGGHSLLAARMFARIGEKLHKNLPLAVMFHAPTIDKLAGVIRAEGWKPHWSVLVPIHESGDKPPLFLVHGLMGNVLSFYGLRHHIPADQPLYGVQAYGMDSGRASSVSIPEMATHYIREIRALQPYGPYYLGGFSAGGLVAYEMAQQLHAAGEQVQFLALFDSFVEAAGGYWLKMFYSKRAFRMALLSLNASLNMARRDGWPVMIRKKVRGMMGNMRILAWLLLNKVSGKSAGAGAQPAGFLKPNEAFLRAIRIYSPQPYPGSAVLFRTPSSYYQDSDPSDGWGSYVGGHLEVQAIRGGHDDIFRRAAHRGPRRSIDGCDGSRPPSASELSVALKPAAAKDSAGFWEP</sequence>
<dbReference type="PANTHER" id="PTHR45527:SF1">
    <property type="entry name" value="FATTY ACID SYNTHASE"/>
    <property type="match status" value="1"/>
</dbReference>
<dbReference type="GO" id="GO:0072330">
    <property type="term" value="P:monocarboxylic acid biosynthetic process"/>
    <property type="evidence" value="ECO:0007669"/>
    <property type="project" value="UniProtKB-ARBA"/>
</dbReference>
<organism evidence="6 7">
    <name type="scientific">Acidisarcina polymorpha</name>
    <dbReference type="NCBI Taxonomy" id="2211140"/>
    <lineage>
        <taxon>Bacteria</taxon>
        <taxon>Pseudomonadati</taxon>
        <taxon>Acidobacteriota</taxon>
        <taxon>Terriglobia</taxon>
        <taxon>Terriglobales</taxon>
        <taxon>Acidobacteriaceae</taxon>
        <taxon>Acidisarcina</taxon>
    </lineage>
</organism>
<dbReference type="FunFam" id="3.40.50.980:FF:000001">
    <property type="entry name" value="Non-ribosomal peptide synthetase"/>
    <property type="match status" value="1"/>
</dbReference>
<dbReference type="Gene3D" id="1.10.1200.10">
    <property type="entry name" value="ACP-like"/>
    <property type="match status" value="1"/>
</dbReference>
<dbReference type="Gene3D" id="2.30.38.10">
    <property type="entry name" value="Luciferase, Domain 3"/>
    <property type="match status" value="1"/>
</dbReference>
<dbReference type="GO" id="GO:0031177">
    <property type="term" value="F:phosphopantetheine binding"/>
    <property type="evidence" value="ECO:0007669"/>
    <property type="project" value="InterPro"/>
</dbReference>
<dbReference type="InterPro" id="IPR029058">
    <property type="entry name" value="AB_hydrolase_fold"/>
</dbReference>
<dbReference type="PROSITE" id="PS00455">
    <property type="entry name" value="AMP_BINDING"/>
    <property type="match status" value="1"/>
</dbReference>
<gene>
    <name evidence="6" type="ORF">ACPOL_5995</name>
</gene>
<dbReference type="InterPro" id="IPR020845">
    <property type="entry name" value="AMP-binding_CS"/>
</dbReference>
<dbReference type="NCBIfam" id="TIGR01733">
    <property type="entry name" value="AA-adenyl-dom"/>
    <property type="match status" value="1"/>
</dbReference>
<dbReference type="Proteomes" id="UP000253606">
    <property type="component" value="Chromosome"/>
</dbReference>
<dbReference type="PANTHER" id="PTHR45527">
    <property type="entry name" value="NONRIBOSOMAL PEPTIDE SYNTHETASE"/>
    <property type="match status" value="1"/>
</dbReference>
<name>A0A2Z5G8D2_9BACT</name>
<dbReference type="FunFam" id="3.40.50.980:FF:000002">
    <property type="entry name" value="Enterobactin synthetase component F"/>
    <property type="match status" value="1"/>
</dbReference>
<proteinExistence type="predicted"/>
<dbReference type="InterPro" id="IPR025110">
    <property type="entry name" value="AMP-bd_C"/>
</dbReference>
<feature type="region of interest" description="Disordered" evidence="4">
    <location>
        <begin position="997"/>
        <end position="1033"/>
    </location>
</feature>
<dbReference type="AlphaFoldDB" id="A0A2Z5G8D2"/>
<dbReference type="FunFam" id="3.30.300.30:FF:000010">
    <property type="entry name" value="Enterobactin synthetase component F"/>
    <property type="match status" value="1"/>
</dbReference>
<keyword evidence="2" id="KW-0596">Phosphopantetheine</keyword>
<dbReference type="InterPro" id="IPR010071">
    <property type="entry name" value="AA_adenyl_dom"/>
</dbReference>
<dbReference type="SUPFAM" id="SSF53474">
    <property type="entry name" value="alpha/beta-Hydrolases"/>
    <property type="match status" value="1"/>
</dbReference>
<evidence type="ECO:0000256" key="1">
    <source>
        <dbReference type="ARBA" id="ARBA00001957"/>
    </source>
</evidence>
<dbReference type="InterPro" id="IPR020806">
    <property type="entry name" value="PKS_PP-bd"/>
</dbReference>
<comment type="cofactor">
    <cofactor evidence="1">
        <name>pantetheine 4'-phosphate</name>
        <dbReference type="ChEBI" id="CHEBI:47942"/>
    </cofactor>
</comment>
<dbReference type="GO" id="GO:0044550">
    <property type="term" value="P:secondary metabolite biosynthetic process"/>
    <property type="evidence" value="ECO:0007669"/>
    <property type="project" value="UniProtKB-ARBA"/>
</dbReference>
<dbReference type="KEGG" id="abas:ACPOL_5995"/>
<protein>
    <recommendedName>
        <fullName evidence="5">Carrier domain-containing protein</fullName>
    </recommendedName>
</protein>
<dbReference type="FunFam" id="2.30.38.10:FF:000001">
    <property type="entry name" value="Non-ribosomal peptide synthetase PvdI"/>
    <property type="match status" value="1"/>
</dbReference>
<dbReference type="InterPro" id="IPR045851">
    <property type="entry name" value="AMP-bd_C_sf"/>
</dbReference>
<dbReference type="GO" id="GO:0043041">
    <property type="term" value="P:amino acid activation for nonribosomal peptide biosynthetic process"/>
    <property type="evidence" value="ECO:0007669"/>
    <property type="project" value="TreeGrafter"/>
</dbReference>
<dbReference type="CDD" id="cd17646">
    <property type="entry name" value="A_NRPS_AB3403-like"/>
    <property type="match status" value="1"/>
</dbReference>
<dbReference type="Pfam" id="PF00975">
    <property type="entry name" value="Thioesterase"/>
    <property type="match status" value="1"/>
</dbReference>
<dbReference type="InterPro" id="IPR001031">
    <property type="entry name" value="Thioesterase"/>
</dbReference>
<dbReference type="Pfam" id="PF00501">
    <property type="entry name" value="AMP-binding"/>
    <property type="match status" value="1"/>
</dbReference>
<evidence type="ECO:0000256" key="2">
    <source>
        <dbReference type="ARBA" id="ARBA00022450"/>
    </source>
</evidence>